<sequence length="500" mass="54938">MAERQPMLSFAKVVSGQTTADSSAEQQQQQVTSSAASAAAATTTTTATASSMSRPTASHQKSSSDARNDKRYDRGERHDRNDKHGGKPEKPEKNEKNFGNRRRQGKYRDRDRHEKRGIKPEQVNEEKTVAEEPVAVQEPVVLEPAPLPTVNAWFRNKGSCDSTHGSETGSSTNQKEQVEEEAALKDNPNALTVVTNVDIGKSKSVDPEWPTLDAAKQDDVLANGIDSGQHSPTGDSTKEDQESMGSGQRTSKGKNHWKKIEIDVDYGIKGKPSCSSREKVGLRKDERPNGSVIRQHPNLSDSPDRGSIDDGETWVIDNTTNGIYYTQGSNQGWKKNLIGEESSEAQVVGGGTGAAMSSADLSSASAKTVNSAGSTAPKKPQSPFKEEKPQPLANGSNRLSSGSSKSVRSDMRGTTMKSDYWHKNTERRDSDKPRAYYQRNDRYQSRNPHAPPKLTLAQRKARGPLPDWEDIQDGEDNFDYMNLMDSQYAQYYAMSSIPTI</sequence>
<evidence type="ECO:0000256" key="1">
    <source>
        <dbReference type="SAM" id="MobiDB-lite"/>
    </source>
</evidence>
<comment type="caution">
    <text evidence="2">The sequence shown here is derived from an EMBL/GenBank/DDBJ whole genome shotgun (WGS) entry which is preliminary data.</text>
</comment>
<evidence type="ECO:0000313" key="3">
    <source>
        <dbReference type="Proteomes" id="UP001196413"/>
    </source>
</evidence>
<feature type="compositionally biased region" description="Polar residues" evidence="1">
    <location>
        <begin position="159"/>
        <end position="175"/>
    </location>
</feature>
<dbReference type="AlphaFoldDB" id="A0AAD5MWK9"/>
<feature type="compositionally biased region" description="Low complexity" evidence="1">
    <location>
        <begin position="394"/>
        <end position="406"/>
    </location>
</feature>
<feature type="compositionally biased region" description="Low complexity" evidence="1">
    <location>
        <begin position="17"/>
        <end position="58"/>
    </location>
</feature>
<feature type="compositionally biased region" description="Polar residues" evidence="1">
    <location>
        <begin position="226"/>
        <end position="235"/>
    </location>
</feature>
<evidence type="ECO:0000313" key="2">
    <source>
        <dbReference type="EMBL" id="KAJ1355039.1"/>
    </source>
</evidence>
<reference evidence="2" key="1">
    <citation type="submission" date="2021-06" db="EMBL/GenBank/DDBJ databases">
        <title>Parelaphostrongylus tenuis whole genome reference sequence.</title>
        <authorList>
            <person name="Garwood T.J."/>
            <person name="Larsen P.A."/>
            <person name="Fountain-Jones N.M."/>
            <person name="Garbe J.R."/>
            <person name="Macchietto M.G."/>
            <person name="Kania S.A."/>
            <person name="Gerhold R.W."/>
            <person name="Richards J.E."/>
            <person name="Wolf T.M."/>
        </authorList>
    </citation>
    <scope>NUCLEOTIDE SEQUENCE</scope>
    <source>
        <strain evidence="2">MNPRO001-30</strain>
        <tissue evidence="2">Meninges</tissue>
    </source>
</reference>
<feature type="compositionally biased region" description="Basic and acidic residues" evidence="1">
    <location>
        <begin position="62"/>
        <end position="98"/>
    </location>
</feature>
<accession>A0AAD5MWK9</accession>
<name>A0AAD5MWK9_PARTN</name>
<dbReference type="Proteomes" id="UP001196413">
    <property type="component" value="Unassembled WGS sequence"/>
</dbReference>
<dbReference type="EMBL" id="JAHQIW010002308">
    <property type="protein sequence ID" value="KAJ1355039.1"/>
    <property type="molecule type" value="Genomic_DNA"/>
</dbReference>
<keyword evidence="3" id="KW-1185">Reference proteome</keyword>
<organism evidence="2 3">
    <name type="scientific">Parelaphostrongylus tenuis</name>
    <name type="common">Meningeal worm</name>
    <dbReference type="NCBI Taxonomy" id="148309"/>
    <lineage>
        <taxon>Eukaryota</taxon>
        <taxon>Metazoa</taxon>
        <taxon>Ecdysozoa</taxon>
        <taxon>Nematoda</taxon>
        <taxon>Chromadorea</taxon>
        <taxon>Rhabditida</taxon>
        <taxon>Rhabditina</taxon>
        <taxon>Rhabditomorpha</taxon>
        <taxon>Strongyloidea</taxon>
        <taxon>Metastrongylidae</taxon>
        <taxon>Parelaphostrongylus</taxon>
    </lineage>
</organism>
<feature type="compositionally biased region" description="Basic and acidic residues" evidence="1">
    <location>
        <begin position="106"/>
        <end position="130"/>
    </location>
</feature>
<feature type="compositionally biased region" description="Basic and acidic residues" evidence="1">
    <location>
        <begin position="276"/>
        <end position="288"/>
    </location>
</feature>
<feature type="region of interest" description="Disordered" evidence="1">
    <location>
        <begin position="349"/>
        <end position="468"/>
    </location>
</feature>
<feature type="compositionally biased region" description="Basic and acidic residues" evidence="1">
    <location>
        <begin position="419"/>
        <end position="444"/>
    </location>
</feature>
<protein>
    <submittedName>
        <fullName evidence="2">Uncharacterized protein</fullName>
    </submittedName>
</protein>
<feature type="region of interest" description="Disordered" evidence="1">
    <location>
        <begin position="1"/>
        <end position="312"/>
    </location>
</feature>
<gene>
    <name evidence="2" type="ORF">KIN20_012159</name>
</gene>
<feature type="compositionally biased region" description="Low complexity" evidence="1">
    <location>
        <begin position="131"/>
        <end position="144"/>
    </location>
</feature>
<feature type="compositionally biased region" description="Low complexity" evidence="1">
    <location>
        <begin position="354"/>
        <end position="366"/>
    </location>
</feature>
<feature type="compositionally biased region" description="Basic and acidic residues" evidence="1">
    <location>
        <begin position="258"/>
        <end position="268"/>
    </location>
</feature>
<proteinExistence type="predicted"/>